<dbReference type="Proteomes" id="UP000283880">
    <property type="component" value="Unassembled WGS sequence"/>
</dbReference>
<dbReference type="GO" id="GO:0010181">
    <property type="term" value="F:FMN binding"/>
    <property type="evidence" value="ECO:0007669"/>
    <property type="project" value="InterPro"/>
</dbReference>
<dbReference type="InterPro" id="IPR029039">
    <property type="entry name" value="Flavoprotein-like_sf"/>
</dbReference>
<dbReference type="OrthoDB" id="307208at2"/>
<accession>A0A413FHV5</accession>
<dbReference type="Gene3D" id="3.40.50.360">
    <property type="match status" value="1"/>
</dbReference>
<dbReference type="NCBIfam" id="NF045594">
    <property type="entry name" value="flavodox_BilS"/>
    <property type="match status" value="1"/>
</dbReference>
<gene>
    <name evidence="2" type="ORF">DWV29_06405</name>
</gene>
<dbReference type="GO" id="GO:0016651">
    <property type="term" value="F:oxidoreductase activity, acting on NAD(P)H"/>
    <property type="evidence" value="ECO:0007669"/>
    <property type="project" value="UniProtKB-ARBA"/>
</dbReference>
<dbReference type="InterPro" id="IPR008254">
    <property type="entry name" value="Flavodoxin/NO_synth"/>
</dbReference>
<evidence type="ECO:0000313" key="3">
    <source>
        <dbReference type="Proteomes" id="UP000283880"/>
    </source>
</evidence>
<dbReference type="PROSITE" id="PS00201">
    <property type="entry name" value="FLAVODOXIN"/>
    <property type="match status" value="1"/>
</dbReference>
<feature type="domain" description="Flavodoxin-like" evidence="1">
    <location>
        <begin position="3"/>
        <end position="183"/>
    </location>
</feature>
<dbReference type="SUPFAM" id="SSF52218">
    <property type="entry name" value="Flavoproteins"/>
    <property type="match status" value="1"/>
</dbReference>
<dbReference type="Pfam" id="PF12641">
    <property type="entry name" value="Flavodoxin_3"/>
    <property type="match status" value="1"/>
</dbReference>
<dbReference type="AlphaFoldDB" id="A0A413FHV5"/>
<dbReference type="GO" id="GO:0009055">
    <property type="term" value="F:electron transfer activity"/>
    <property type="evidence" value="ECO:0007669"/>
    <property type="project" value="InterPro"/>
</dbReference>
<name>A0A413FHV5_9FIRM</name>
<dbReference type="InterPro" id="IPR001226">
    <property type="entry name" value="Flavodoxin_CS"/>
</dbReference>
<evidence type="ECO:0000313" key="2">
    <source>
        <dbReference type="EMBL" id="RGX30806.1"/>
    </source>
</evidence>
<sequence>MTYTIVYSSRTGNTKLLADGIRSVLPAESCVYFGPVSGAEREVAQADVVFAGFWVDKGSCDEEMAGFLSGIMGKDVFLFGTAGFGGSREYFSKILGNVGKYLDGSCRLTGTFMCQGQMPPAVRKRYEGMVGTGGDVCKVREMIENYDRALGHPNEADVERVKREVTRALAGWEGDGGDLAGSD</sequence>
<dbReference type="EMBL" id="QSBM01000004">
    <property type="protein sequence ID" value="RGX30806.1"/>
    <property type="molecule type" value="Genomic_DNA"/>
</dbReference>
<reference evidence="2 3" key="1">
    <citation type="submission" date="2018-08" db="EMBL/GenBank/DDBJ databases">
        <title>A genome reference for cultivated species of the human gut microbiota.</title>
        <authorList>
            <person name="Zou Y."/>
            <person name="Xue W."/>
            <person name="Luo G."/>
        </authorList>
    </citation>
    <scope>NUCLEOTIDE SEQUENCE [LARGE SCALE GENOMIC DNA]</scope>
    <source>
        <strain evidence="2 3">AF04-15</strain>
    </source>
</reference>
<proteinExistence type="predicted"/>
<dbReference type="PROSITE" id="PS50902">
    <property type="entry name" value="FLAVODOXIN_LIKE"/>
    <property type="match status" value="1"/>
</dbReference>
<evidence type="ECO:0000259" key="1">
    <source>
        <dbReference type="PROSITE" id="PS50902"/>
    </source>
</evidence>
<dbReference type="InterPro" id="IPR054633">
    <property type="entry name" value="BilS"/>
</dbReference>
<comment type="caution">
    <text evidence="2">The sequence shown here is derived from an EMBL/GenBank/DDBJ whole genome shotgun (WGS) entry which is preliminary data.</text>
</comment>
<organism evidence="2 3">
    <name type="scientific">Enterocloster asparagiformis</name>
    <dbReference type="NCBI Taxonomy" id="333367"/>
    <lineage>
        <taxon>Bacteria</taxon>
        <taxon>Bacillati</taxon>
        <taxon>Bacillota</taxon>
        <taxon>Clostridia</taxon>
        <taxon>Lachnospirales</taxon>
        <taxon>Lachnospiraceae</taxon>
        <taxon>Enterocloster</taxon>
    </lineage>
</organism>
<protein>
    <recommendedName>
        <fullName evidence="1">Flavodoxin-like domain-containing protein</fullName>
    </recommendedName>
</protein>
<dbReference type="RefSeq" id="WP_007708720.1">
    <property type="nucleotide sequence ID" value="NZ_JAWRJJ010000021.1"/>
</dbReference>